<evidence type="ECO:0000313" key="4">
    <source>
        <dbReference type="EMBL" id="WRQ88140.1"/>
    </source>
</evidence>
<dbReference type="RefSeq" id="WP_221028827.1">
    <property type="nucleotide sequence ID" value="NZ_CP139781.1"/>
</dbReference>
<dbReference type="SUPFAM" id="SSF52172">
    <property type="entry name" value="CheY-like"/>
    <property type="match status" value="1"/>
</dbReference>
<evidence type="ECO:0000256" key="1">
    <source>
        <dbReference type="ARBA" id="ARBA00022553"/>
    </source>
</evidence>
<keyword evidence="5" id="KW-1185">Reference proteome</keyword>
<gene>
    <name evidence="4" type="ORF">K1X11_001890</name>
</gene>
<feature type="modified residue" description="4-aspartylphosphate" evidence="2">
    <location>
        <position position="53"/>
    </location>
</feature>
<dbReference type="Gene3D" id="3.40.50.2300">
    <property type="match status" value="1"/>
</dbReference>
<proteinExistence type="predicted"/>
<dbReference type="Proteomes" id="UP000738431">
    <property type="component" value="Chromosome"/>
</dbReference>
<dbReference type="EMBL" id="CP139781">
    <property type="protein sequence ID" value="WRQ88140.1"/>
    <property type="molecule type" value="Genomic_DNA"/>
</dbReference>
<evidence type="ECO:0000259" key="3">
    <source>
        <dbReference type="PROSITE" id="PS50110"/>
    </source>
</evidence>
<sequence length="125" mass="13477">MPRILIADDNDELLEFQRLFLNENGYNVLTATNGDEAVRLIRENDDIDLLVTDVLMPDKEGVETILELRSIAPDLPVIAISGGGHVGAVDYLQLARSAGAKATLAKPCPPSVLLATIRQILGESV</sequence>
<dbReference type="InterPro" id="IPR001789">
    <property type="entry name" value="Sig_transdc_resp-reg_receiver"/>
</dbReference>
<organism evidence="4 5">
    <name type="scientific">Actomonas aquatica</name>
    <dbReference type="NCBI Taxonomy" id="2866162"/>
    <lineage>
        <taxon>Bacteria</taxon>
        <taxon>Pseudomonadati</taxon>
        <taxon>Verrucomicrobiota</taxon>
        <taxon>Opitutia</taxon>
        <taxon>Opitutales</taxon>
        <taxon>Opitutaceae</taxon>
        <taxon>Actomonas</taxon>
    </lineage>
</organism>
<reference evidence="4 5" key="1">
    <citation type="submission" date="2021-08" db="EMBL/GenBank/DDBJ databases">
        <authorList>
            <person name="Zhang D."/>
            <person name="Zhang A."/>
            <person name="Wang L."/>
        </authorList>
    </citation>
    <scope>NUCLEOTIDE SEQUENCE [LARGE SCALE GENOMIC DNA]</scope>
    <source>
        <strain evidence="4 5">WL0086</strain>
    </source>
</reference>
<name>A0ABZ1CCW3_9BACT</name>
<accession>A0ABZ1CCW3</accession>
<feature type="domain" description="Response regulatory" evidence="3">
    <location>
        <begin position="3"/>
        <end position="121"/>
    </location>
</feature>
<dbReference type="InterPro" id="IPR050595">
    <property type="entry name" value="Bact_response_regulator"/>
</dbReference>
<dbReference type="CDD" id="cd00156">
    <property type="entry name" value="REC"/>
    <property type="match status" value="1"/>
</dbReference>
<dbReference type="Pfam" id="PF00072">
    <property type="entry name" value="Response_reg"/>
    <property type="match status" value="1"/>
</dbReference>
<dbReference type="PROSITE" id="PS50110">
    <property type="entry name" value="RESPONSE_REGULATORY"/>
    <property type="match status" value="1"/>
</dbReference>
<dbReference type="PANTHER" id="PTHR44591:SF3">
    <property type="entry name" value="RESPONSE REGULATORY DOMAIN-CONTAINING PROTEIN"/>
    <property type="match status" value="1"/>
</dbReference>
<evidence type="ECO:0000256" key="2">
    <source>
        <dbReference type="PROSITE-ProRule" id="PRU00169"/>
    </source>
</evidence>
<keyword evidence="1 2" id="KW-0597">Phosphoprotein</keyword>
<protein>
    <submittedName>
        <fullName evidence="4">Response regulator</fullName>
    </submittedName>
</protein>
<reference evidence="4 5" key="2">
    <citation type="submission" date="2023-12" db="EMBL/GenBank/DDBJ databases">
        <title>Description of an unclassified Opitutus bacterium of Verrucomicrobiota.</title>
        <authorList>
            <person name="Zhang D.-F."/>
        </authorList>
    </citation>
    <scope>NUCLEOTIDE SEQUENCE [LARGE SCALE GENOMIC DNA]</scope>
    <source>
        <strain evidence="4 5">WL0086</strain>
    </source>
</reference>
<evidence type="ECO:0000313" key="5">
    <source>
        <dbReference type="Proteomes" id="UP000738431"/>
    </source>
</evidence>
<dbReference type="PANTHER" id="PTHR44591">
    <property type="entry name" value="STRESS RESPONSE REGULATOR PROTEIN 1"/>
    <property type="match status" value="1"/>
</dbReference>
<dbReference type="SMART" id="SM00448">
    <property type="entry name" value="REC"/>
    <property type="match status" value="1"/>
</dbReference>
<dbReference type="InterPro" id="IPR011006">
    <property type="entry name" value="CheY-like_superfamily"/>
</dbReference>